<organism evidence="2 3">
    <name type="scientific">Hypothenemus hampei</name>
    <name type="common">Coffee berry borer</name>
    <dbReference type="NCBI Taxonomy" id="57062"/>
    <lineage>
        <taxon>Eukaryota</taxon>
        <taxon>Metazoa</taxon>
        <taxon>Ecdysozoa</taxon>
        <taxon>Arthropoda</taxon>
        <taxon>Hexapoda</taxon>
        <taxon>Insecta</taxon>
        <taxon>Pterygota</taxon>
        <taxon>Neoptera</taxon>
        <taxon>Endopterygota</taxon>
        <taxon>Coleoptera</taxon>
        <taxon>Polyphaga</taxon>
        <taxon>Cucujiformia</taxon>
        <taxon>Curculionidae</taxon>
        <taxon>Scolytinae</taxon>
        <taxon>Hypothenemus</taxon>
    </lineage>
</organism>
<reference evidence="2 3" key="1">
    <citation type="submission" date="2024-05" db="EMBL/GenBank/DDBJ databases">
        <title>Genetic variation in Jamaican populations of the coffee berry borer (Hypothenemus hampei).</title>
        <authorList>
            <person name="Errbii M."/>
            <person name="Myrie A."/>
        </authorList>
    </citation>
    <scope>NUCLEOTIDE SEQUENCE [LARGE SCALE GENOMIC DNA]</scope>
    <source>
        <strain evidence="2">JA-Hopewell-2020-01-JO</strain>
        <tissue evidence="2">Whole body</tissue>
    </source>
</reference>
<evidence type="ECO:0000313" key="2">
    <source>
        <dbReference type="EMBL" id="KAL1497880.1"/>
    </source>
</evidence>
<feature type="compositionally biased region" description="Basic and acidic residues" evidence="1">
    <location>
        <begin position="168"/>
        <end position="185"/>
    </location>
</feature>
<feature type="compositionally biased region" description="Basic residues" evidence="1">
    <location>
        <begin position="287"/>
        <end position="331"/>
    </location>
</feature>
<feature type="compositionally biased region" description="Basic and acidic residues" evidence="1">
    <location>
        <begin position="258"/>
        <end position="286"/>
    </location>
</feature>
<gene>
    <name evidence="2" type="ORF">ABEB36_008766</name>
</gene>
<sequence>MGDWKCGIIFISCTTLIWAYKIELSPFLTPPRLDTLGKPFLDLKTSETSHHLTNQSHNSQLRRMQYNSPNDDYEENKNYIPEPDGNNTIQYGERFSTTTEDSYIKALERQAEIQVEKEFQKQQVDHRQRRGNADEANQVSLDQPARRTFKDDHHPKKEIHYHQHKHLHEHEHEQDHKHQHQDDHKEHHHHDHKKQEKHEHHHNAKHQHQHKGEHKHQEHSKHEHEHQQKHHHQHKDDHKHDHHHKSEHDHWSHHKHEHKEDSKHMHEEKSKQDHDHKHEHKEEDKHNHKHKWDHKHEHHHHHDNKHDHKHKNQHHHKHIHKKVKVHYKKEW</sequence>
<dbReference type="Proteomes" id="UP001566132">
    <property type="component" value="Unassembled WGS sequence"/>
</dbReference>
<name>A0ABD1EQX2_HYPHA</name>
<evidence type="ECO:0000313" key="3">
    <source>
        <dbReference type="Proteomes" id="UP001566132"/>
    </source>
</evidence>
<protein>
    <submittedName>
        <fullName evidence="2">Uncharacterized protein</fullName>
    </submittedName>
</protein>
<comment type="caution">
    <text evidence="2">The sequence shown here is derived from an EMBL/GenBank/DDBJ whole genome shotgun (WGS) entry which is preliminary data.</text>
</comment>
<keyword evidence="3" id="KW-1185">Reference proteome</keyword>
<proteinExistence type="predicted"/>
<feature type="region of interest" description="Disordered" evidence="1">
    <location>
        <begin position="118"/>
        <end position="331"/>
    </location>
</feature>
<evidence type="ECO:0000256" key="1">
    <source>
        <dbReference type="SAM" id="MobiDB-lite"/>
    </source>
</evidence>
<dbReference type="EMBL" id="JBDJPC010000006">
    <property type="protein sequence ID" value="KAL1497880.1"/>
    <property type="molecule type" value="Genomic_DNA"/>
</dbReference>
<feature type="compositionally biased region" description="Basic residues" evidence="1">
    <location>
        <begin position="199"/>
        <end position="219"/>
    </location>
</feature>
<feature type="compositionally biased region" description="Basic and acidic residues" evidence="1">
    <location>
        <begin position="234"/>
        <end position="250"/>
    </location>
</feature>
<accession>A0ABD1EQX2</accession>
<feature type="compositionally biased region" description="Basic and acidic residues" evidence="1">
    <location>
        <begin position="144"/>
        <end position="161"/>
    </location>
</feature>
<dbReference type="AlphaFoldDB" id="A0ABD1EQX2"/>